<dbReference type="Gene3D" id="3.40.50.720">
    <property type="entry name" value="NAD(P)-binding Rossmann-like Domain"/>
    <property type="match status" value="1"/>
</dbReference>
<name>A0A7W8QIT4_9ACTN</name>
<evidence type="ECO:0000256" key="1">
    <source>
        <dbReference type="ARBA" id="ARBA00005525"/>
    </source>
</evidence>
<reference evidence="4 5" key="1">
    <citation type="submission" date="2020-08" db="EMBL/GenBank/DDBJ databases">
        <title>Sequencing the genomes of 1000 actinobacteria strains.</title>
        <authorList>
            <person name="Klenk H.-P."/>
        </authorList>
    </citation>
    <scope>NUCLEOTIDE SEQUENCE [LARGE SCALE GENOMIC DNA]</scope>
    <source>
        <strain evidence="4 5">DSM 44551</strain>
    </source>
</reference>
<protein>
    <submittedName>
        <fullName evidence="4">Pyrroline-5-carboxylate reductase</fullName>
        <ecNumber evidence="4">1.5.1.2</ecNumber>
    </submittedName>
</protein>
<evidence type="ECO:0000256" key="2">
    <source>
        <dbReference type="SAM" id="MobiDB-lite"/>
    </source>
</evidence>
<evidence type="ECO:0000259" key="3">
    <source>
        <dbReference type="Pfam" id="PF03807"/>
    </source>
</evidence>
<dbReference type="RefSeq" id="WP_312893459.1">
    <property type="nucleotide sequence ID" value="NZ_BAAAJD010000066.1"/>
</dbReference>
<evidence type="ECO:0000313" key="5">
    <source>
        <dbReference type="Proteomes" id="UP000572635"/>
    </source>
</evidence>
<gene>
    <name evidence="4" type="ORF">HDA36_000365</name>
</gene>
<dbReference type="EMBL" id="JACHDB010000001">
    <property type="protein sequence ID" value="MBB5430281.1"/>
    <property type="molecule type" value="Genomic_DNA"/>
</dbReference>
<accession>A0A7W8QIT4</accession>
<proteinExistence type="inferred from homology"/>
<dbReference type="Proteomes" id="UP000572635">
    <property type="component" value="Unassembled WGS sequence"/>
</dbReference>
<keyword evidence="4" id="KW-0560">Oxidoreductase</keyword>
<dbReference type="SUPFAM" id="SSF51735">
    <property type="entry name" value="NAD(P)-binding Rossmann-fold domains"/>
    <property type="match status" value="1"/>
</dbReference>
<dbReference type="GO" id="GO:0004735">
    <property type="term" value="F:pyrroline-5-carboxylate reductase activity"/>
    <property type="evidence" value="ECO:0007669"/>
    <property type="project" value="UniProtKB-EC"/>
</dbReference>
<feature type="region of interest" description="Disordered" evidence="2">
    <location>
        <begin position="188"/>
        <end position="231"/>
    </location>
</feature>
<organism evidence="4 5">
    <name type="scientific">Nocardiopsis composta</name>
    <dbReference type="NCBI Taxonomy" id="157465"/>
    <lineage>
        <taxon>Bacteria</taxon>
        <taxon>Bacillati</taxon>
        <taxon>Actinomycetota</taxon>
        <taxon>Actinomycetes</taxon>
        <taxon>Streptosporangiales</taxon>
        <taxon>Nocardiopsidaceae</taxon>
        <taxon>Nocardiopsis</taxon>
    </lineage>
</organism>
<feature type="domain" description="Pyrroline-5-carboxylate reductase catalytic N-terminal" evidence="3">
    <location>
        <begin position="3"/>
        <end position="96"/>
    </location>
</feature>
<comment type="similarity">
    <text evidence="1">Belongs to the pyrroline-5-carboxylate reductase family.</text>
</comment>
<dbReference type="AlphaFoldDB" id="A0A7W8QIT4"/>
<dbReference type="PANTHER" id="PTHR11645">
    <property type="entry name" value="PYRROLINE-5-CARBOXYLATE REDUCTASE"/>
    <property type="match status" value="1"/>
</dbReference>
<feature type="region of interest" description="Disordered" evidence="2">
    <location>
        <begin position="27"/>
        <end position="46"/>
    </location>
</feature>
<dbReference type="Pfam" id="PF03807">
    <property type="entry name" value="F420_oxidored"/>
    <property type="match status" value="1"/>
</dbReference>
<dbReference type="InterPro" id="IPR036291">
    <property type="entry name" value="NAD(P)-bd_dom_sf"/>
</dbReference>
<sequence length="274" mass="29043">MEQIGIIGVGEIARAIVEGLSDGVAEPPRIHLSPRGAATAAEPARRYPNAQVRADNQDVADRSDVLILAVRPQDAAAALPGLRIGDGSVVVSAIAGIGIDELRGMPGTDAPLVRTIPMPAVRERRSVTVAHPSHPVVDALFDRLGGTLPVADEAAFSVFSTLTGTLSTHYRYLATLTDWASRQGVPAEEADRYVRGPSPGNRARRRARAGRRDPLPPAAAGDHETAGGSSERIRTTWFDAANAEALTRALDGFLARLRQVRQRRPPVLSGTGRG</sequence>
<dbReference type="GO" id="GO:0055129">
    <property type="term" value="P:L-proline biosynthetic process"/>
    <property type="evidence" value="ECO:0007669"/>
    <property type="project" value="TreeGrafter"/>
</dbReference>
<comment type="caution">
    <text evidence="4">The sequence shown here is derived from an EMBL/GenBank/DDBJ whole genome shotgun (WGS) entry which is preliminary data.</text>
</comment>
<evidence type="ECO:0000313" key="4">
    <source>
        <dbReference type="EMBL" id="MBB5430281.1"/>
    </source>
</evidence>
<dbReference type="PANTHER" id="PTHR11645:SF13">
    <property type="entry name" value="PYRROLINE-5-CARBOXYLATE REDUCTASE CATALYTIC N-TERMINAL DOMAIN-CONTAINING PROTEIN"/>
    <property type="match status" value="1"/>
</dbReference>
<dbReference type="InterPro" id="IPR028939">
    <property type="entry name" value="P5C_Rdtase_cat_N"/>
</dbReference>
<keyword evidence="5" id="KW-1185">Reference proteome</keyword>
<dbReference type="EC" id="1.5.1.2" evidence="4"/>